<dbReference type="GO" id="GO:0003729">
    <property type="term" value="F:mRNA binding"/>
    <property type="evidence" value="ECO:0007669"/>
    <property type="project" value="UniProtKB-ARBA"/>
</dbReference>
<evidence type="ECO:0000313" key="10">
    <source>
        <dbReference type="Proteomes" id="UP000184406"/>
    </source>
</evidence>
<dbReference type="InterPro" id="IPR005823">
    <property type="entry name" value="Ribosomal_uL13_bac-type"/>
</dbReference>
<evidence type="ECO:0000256" key="5">
    <source>
        <dbReference type="ARBA" id="ARBA00035201"/>
    </source>
</evidence>
<dbReference type="GO" id="GO:0017148">
    <property type="term" value="P:negative regulation of translation"/>
    <property type="evidence" value="ECO:0007669"/>
    <property type="project" value="TreeGrafter"/>
</dbReference>
<evidence type="ECO:0000313" key="9">
    <source>
        <dbReference type="EMBL" id="SHF54409.1"/>
    </source>
</evidence>
<dbReference type="NCBIfam" id="TIGR01066">
    <property type="entry name" value="rplM_bact"/>
    <property type="match status" value="1"/>
</dbReference>
<evidence type="ECO:0000256" key="6">
    <source>
        <dbReference type="HAMAP-Rule" id="MF_01366"/>
    </source>
</evidence>
<dbReference type="HAMAP" id="MF_01366">
    <property type="entry name" value="Ribosomal_uL13"/>
    <property type="match status" value="1"/>
</dbReference>
<protein>
    <recommendedName>
        <fullName evidence="5 6">Large ribosomal subunit protein uL13</fullName>
    </recommendedName>
</protein>
<sequence length="161" mass="17910">MKCLINKYISVDTLSYKTISANKATVDKQWLLVDAEGETLGRLASKVAQLLRGKYKPSFTPHVDCGDNVVIINAEKINLTGKKWDSKTYVRHTGYPGGQRFTTAKEMLAKDPARIVEKSIKGMLPKNKLGAELFRNLKVYAGAAHNQEAQKPTAINLNDFK</sequence>
<organism evidence="9 10">
    <name type="scientific">Arenibacter palladensis</name>
    <dbReference type="NCBI Taxonomy" id="237373"/>
    <lineage>
        <taxon>Bacteria</taxon>
        <taxon>Pseudomonadati</taxon>
        <taxon>Bacteroidota</taxon>
        <taxon>Flavobacteriia</taxon>
        <taxon>Flavobacteriales</taxon>
        <taxon>Flavobacteriaceae</taxon>
        <taxon>Arenibacter</taxon>
    </lineage>
</organism>
<dbReference type="PIRSF" id="PIRSF002181">
    <property type="entry name" value="Ribosomal_L13"/>
    <property type="match status" value="1"/>
</dbReference>
<dbReference type="FunFam" id="3.90.1180.10:FF:000001">
    <property type="entry name" value="50S ribosomal protein L13"/>
    <property type="match status" value="1"/>
</dbReference>
<evidence type="ECO:0000256" key="1">
    <source>
        <dbReference type="ARBA" id="ARBA00006227"/>
    </source>
</evidence>
<dbReference type="GO" id="GO:0003735">
    <property type="term" value="F:structural constituent of ribosome"/>
    <property type="evidence" value="ECO:0007669"/>
    <property type="project" value="InterPro"/>
</dbReference>
<proteinExistence type="inferred from homology"/>
<dbReference type="AlphaFoldDB" id="A0A1M5CI65"/>
<keyword evidence="3 6" id="KW-0689">Ribosomal protein</keyword>
<dbReference type="Proteomes" id="UP000184406">
    <property type="component" value="Unassembled WGS sequence"/>
</dbReference>
<comment type="similarity">
    <text evidence="1 6 7">Belongs to the universal ribosomal protein uL13 family.</text>
</comment>
<gene>
    <name evidence="6 8" type="primary">rplM</name>
    <name evidence="9" type="ORF">SAMN03080594_10561</name>
</gene>
<dbReference type="SUPFAM" id="SSF52161">
    <property type="entry name" value="Ribosomal protein L13"/>
    <property type="match status" value="1"/>
</dbReference>
<evidence type="ECO:0000256" key="7">
    <source>
        <dbReference type="RuleBase" id="RU003877"/>
    </source>
</evidence>
<name>A0A1M5CI65_9FLAO</name>
<dbReference type="Gene3D" id="3.90.1180.10">
    <property type="entry name" value="Ribosomal protein L13"/>
    <property type="match status" value="1"/>
</dbReference>
<accession>A0A1M5CI65</accession>
<evidence type="ECO:0000256" key="3">
    <source>
        <dbReference type="ARBA" id="ARBA00022980"/>
    </source>
</evidence>
<dbReference type="EMBL" id="FQUX01000005">
    <property type="protein sequence ID" value="SHF54409.1"/>
    <property type="molecule type" value="Genomic_DNA"/>
</dbReference>
<comment type="function">
    <text evidence="6 8">This protein is one of the early assembly proteins of the 50S ribosomal subunit, although it is not seen to bind rRNA by itself. It is important during the early stages of 50S assembly.</text>
</comment>
<dbReference type="GO" id="GO:0006412">
    <property type="term" value="P:translation"/>
    <property type="evidence" value="ECO:0007669"/>
    <property type="project" value="UniProtKB-UniRule"/>
</dbReference>
<comment type="subunit">
    <text evidence="2 6">Part of the 50S ribosomal subunit.</text>
</comment>
<evidence type="ECO:0000256" key="8">
    <source>
        <dbReference type="RuleBase" id="RU003878"/>
    </source>
</evidence>
<evidence type="ECO:0000256" key="4">
    <source>
        <dbReference type="ARBA" id="ARBA00023274"/>
    </source>
</evidence>
<dbReference type="PANTHER" id="PTHR11545">
    <property type="entry name" value="RIBOSOMAL PROTEIN L13"/>
    <property type="match status" value="1"/>
</dbReference>
<dbReference type="InterPro" id="IPR036899">
    <property type="entry name" value="Ribosomal_uL13_sf"/>
</dbReference>
<dbReference type="CDD" id="cd00392">
    <property type="entry name" value="Ribosomal_L13"/>
    <property type="match status" value="1"/>
</dbReference>
<dbReference type="InterPro" id="IPR005822">
    <property type="entry name" value="Ribosomal_uL13"/>
</dbReference>
<evidence type="ECO:0000256" key="2">
    <source>
        <dbReference type="ARBA" id="ARBA00011838"/>
    </source>
</evidence>
<keyword evidence="4 6" id="KW-0687">Ribonucleoprotein</keyword>
<dbReference type="GO" id="GO:0022625">
    <property type="term" value="C:cytosolic large ribosomal subunit"/>
    <property type="evidence" value="ECO:0007669"/>
    <property type="project" value="TreeGrafter"/>
</dbReference>
<dbReference type="Pfam" id="PF00572">
    <property type="entry name" value="Ribosomal_L13"/>
    <property type="match status" value="1"/>
</dbReference>
<dbReference type="PANTHER" id="PTHR11545:SF2">
    <property type="entry name" value="LARGE RIBOSOMAL SUBUNIT PROTEIN UL13M"/>
    <property type="match status" value="1"/>
</dbReference>
<keyword evidence="10" id="KW-1185">Reference proteome</keyword>
<dbReference type="InterPro" id="IPR023563">
    <property type="entry name" value="Ribosomal_uL13_CS"/>
</dbReference>
<reference evidence="10" key="1">
    <citation type="submission" date="2016-11" db="EMBL/GenBank/DDBJ databases">
        <authorList>
            <person name="Varghese N."/>
            <person name="Submissions S."/>
        </authorList>
    </citation>
    <scope>NUCLEOTIDE SEQUENCE [LARGE SCALE GENOMIC DNA]</scope>
    <source>
        <strain evidence="10">DSM 17539</strain>
    </source>
</reference>
<dbReference type="PROSITE" id="PS00783">
    <property type="entry name" value="RIBOSOMAL_L13"/>
    <property type="match status" value="1"/>
</dbReference>